<reference evidence="2" key="1">
    <citation type="submission" date="2018-11" db="EMBL/GenBank/DDBJ databases">
        <authorList>
            <person name="Grassa J C."/>
        </authorList>
    </citation>
    <scope>NUCLEOTIDE SEQUENCE [LARGE SCALE GENOMIC DNA]</scope>
</reference>
<dbReference type="EMBL" id="UZAU01000706">
    <property type="status" value="NOT_ANNOTATED_CDS"/>
    <property type="molecule type" value="Genomic_DNA"/>
</dbReference>
<protein>
    <submittedName>
        <fullName evidence="2">Uncharacterized protein</fullName>
    </submittedName>
</protein>
<evidence type="ECO:0000313" key="2">
    <source>
        <dbReference type="EnsemblPlants" id="cds.evm.model.08.1273"/>
    </source>
</evidence>
<reference evidence="2" key="2">
    <citation type="submission" date="2021-03" db="UniProtKB">
        <authorList>
            <consortium name="EnsemblPlants"/>
        </authorList>
    </citation>
    <scope>IDENTIFICATION</scope>
</reference>
<sequence length="113" mass="12576">MSDLTDNKILDSGGGAFADEVEKRDSFIPTSISKEEEFAEPVTIEIRDSKSTVCAREYLSHLRHAPNIEVEETEDYEVPHREEEEGDGAKGSETDSVDDDQLNEPLSCEDLVS</sequence>
<evidence type="ECO:0000313" key="3">
    <source>
        <dbReference type="Proteomes" id="UP000596661"/>
    </source>
</evidence>
<dbReference type="EnsemblPlants" id="evm.model.08.1273">
    <property type="protein sequence ID" value="cds.evm.model.08.1273"/>
    <property type="gene ID" value="evm.TU.08.1273"/>
</dbReference>
<accession>A0A803Q859</accession>
<evidence type="ECO:0000256" key="1">
    <source>
        <dbReference type="SAM" id="MobiDB-lite"/>
    </source>
</evidence>
<dbReference type="Proteomes" id="UP000596661">
    <property type="component" value="Chromosome 8"/>
</dbReference>
<feature type="region of interest" description="Disordered" evidence="1">
    <location>
        <begin position="63"/>
        <end position="113"/>
    </location>
</feature>
<dbReference type="AlphaFoldDB" id="A0A803Q859"/>
<organism evidence="2 3">
    <name type="scientific">Cannabis sativa</name>
    <name type="common">Hemp</name>
    <name type="synonym">Marijuana</name>
    <dbReference type="NCBI Taxonomy" id="3483"/>
    <lineage>
        <taxon>Eukaryota</taxon>
        <taxon>Viridiplantae</taxon>
        <taxon>Streptophyta</taxon>
        <taxon>Embryophyta</taxon>
        <taxon>Tracheophyta</taxon>
        <taxon>Spermatophyta</taxon>
        <taxon>Magnoliopsida</taxon>
        <taxon>eudicotyledons</taxon>
        <taxon>Gunneridae</taxon>
        <taxon>Pentapetalae</taxon>
        <taxon>rosids</taxon>
        <taxon>fabids</taxon>
        <taxon>Rosales</taxon>
        <taxon>Cannabaceae</taxon>
        <taxon>Cannabis</taxon>
    </lineage>
</organism>
<keyword evidence="3" id="KW-1185">Reference proteome</keyword>
<feature type="region of interest" description="Disordered" evidence="1">
    <location>
        <begin position="1"/>
        <end position="28"/>
    </location>
</feature>
<proteinExistence type="predicted"/>
<name>A0A803Q859_CANSA</name>
<dbReference type="Gramene" id="evm.model.08.1273">
    <property type="protein sequence ID" value="cds.evm.model.08.1273"/>
    <property type="gene ID" value="evm.TU.08.1273"/>
</dbReference>
<feature type="compositionally biased region" description="Basic and acidic residues" evidence="1">
    <location>
        <begin position="77"/>
        <end position="93"/>
    </location>
</feature>